<dbReference type="Proteomes" id="UP001432322">
    <property type="component" value="Unassembled WGS sequence"/>
</dbReference>
<reference evidence="2" key="1">
    <citation type="submission" date="2023-10" db="EMBL/GenBank/DDBJ databases">
        <title>Genome assembly of Pristionchus species.</title>
        <authorList>
            <person name="Yoshida K."/>
            <person name="Sommer R.J."/>
        </authorList>
    </citation>
    <scope>NUCLEOTIDE SEQUENCE</scope>
    <source>
        <strain evidence="2">RS5133</strain>
    </source>
</reference>
<organism evidence="2 3">
    <name type="scientific">Pristionchus fissidentatus</name>
    <dbReference type="NCBI Taxonomy" id="1538716"/>
    <lineage>
        <taxon>Eukaryota</taxon>
        <taxon>Metazoa</taxon>
        <taxon>Ecdysozoa</taxon>
        <taxon>Nematoda</taxon>
        <taxon>Chromadorea</taxon>
        <taxon>Rhabditida</taxon>
        <taxon>Rhabditina</taxon>
        <taxon>Diplogasteromorpha</taxon>
        <taxon>Diplogasteroidea</taxon>
        <taxon>Neodiplogasteridae</taxon>
        <taxon>Pristionchus</taxon>
    </lineage>
</organism>
<comment type="caution">
    <text evidence="2">The sequence shown here is derived from an EMBL/GenBank/DDBJ whole genome shotgun (WGS) entry which is preliminary data.</text>
</comment>
<feature type="non-terminal residue" evidence="2">
    <location>
        <position position="1"/>
    </location>
</feature>
<feature type="transmembrane region" description="Helical" evidence="1">
    <location>
        <begin position="211"/>
        <end position="230"/>
    </location>
</feature>
<evidence type="ECO:0000256" key="1">
    <source>
        <dbReference type="SAM" id="Phobius"/>
    </source>
</evidence>
<gene>
    <name evidence="2" type="ORF">PFISCL1PPCAC_24515</name>
</gene>
<proteinExistence type="predicted"/>
<accession>A0AAV5WRH2</accession>
<evidence type="ECO:0000313" key="3">
    <source>
        <dbReference type="Proteomes" id="UP001432322"/>
    </source>
</evidence>
<keyword evidence="1" id="KW-0472">Membrane</keyword>
<sequence length="258" mass="29084">SGSLPFVESWLRGYDNPYLELPSSSSSLDDTPSVALPSLQQLQPIQPPFNDRVMEESEILQLQQRQLVVGMNSTSSFVNYWVNEGSKMPPPLKGCCGIENKPMARFVLRATFISSLFHSILAIIVLISSLHYGIPNVQVEVAHLYIPNLATAMLFPGAARALYEMNERRRGTSAVSFLIKSMYVYMVILGIYSSCLVYALIQFIVDGNSQLGLIFTLLVLFFLTIVTTVYKSRKVLLDYRLGRRRARINGVKHYLTYE</sequence>
<feature type="transmembrane region" description="Helical" evidence="1">
    <location>
        <begin position="183"/>
        <end position="205"/>
    </location>
</feature>
<protein>
    <submittedName>
        <fullName evidence="2">Uncharacterized protein</fullName>
    </submittedName>
</protein>
<keyword evidence="3" id="KW-1185">Reference proteome</keyword>
<dbReference type="AlphaFoldDB" id="A0AAV5WRH2"/>
<name>A0AAV5WRH2_9BILA</name>
<keyword evidence="1" id="KW-0812">Transmembrane</keyword>
<evidence type="ECO:0000313" key="2">
    <source>
        <dbReference type="EMBL" id="GMT33218.1"/>
    </source>
</evidence>
<feature type="transmembrane region" description="Helical" evidence="1">
    <location>
        <begin position="144"/>
        <end position="163"/>
    </location>
</feature>
<feature type="transmembrane region" description="Helical" evidence="1">
    <location>
        <begin position="110"/>
        <end position="132"/>
    </location>
</feature>
<dbReference type="EMBL" id="BTSY01000006">
    <property type="protein sequence ID" value="GMT33218.1"/>
    <property type="molecule type" value="Genomic_DNA"/>
</dbReference>
<keyword evidence="1" id="KW-1133">Transmembrane helix</keyword>